<protein>
    <recommendedName>
        <fullName evidence="8">GATA-type domain-containing protein</fullName>
    </recommendedName>
</protein>
<dbReference type="CDD" id="cd00202">
    <property type="entry name" value="ZnF_GATA"/>
    <property type="match status" value="2"/>
</dbReference>
<feature type="region of interest" description="Disordered" evidence="7">
    <location>
        <begin position="102"/>
        <end position="128"/>
    </location>
</feature>
<dbReference type="SUPFAM" id="SSF57716">
    <property type="entry name" value="Glucocorticoid receptor-like (DNA-binding domain)"/>
    <property type="match status" value="2"/>
</dbReference>
<evidence type="ECO:0000259" key="8">
    <source>
        <dbReference type="PROSITE" id="PS50114"/>
    </source>
</evidence>
<dbReference type="PANTHER" id="PTHR10071">
    <property type="entry name" value="TRANSCRIPTION FACTOR GATA FAMILY MEMBER"/>
    <property type="match status" value="1"/>
</dbReference>
<dbReference type="PROSITE" id="PS00344">
    <property type="entry name" value="GATA_ZN_FINGER_1"/>
    <property type="match status" value="1"/>
</dbReference>
<proteinExistence type="predicted"/>
<dbReference type="InterPro" id="IPR013088">
    <property type="entry name" value="Znf_NHR/GATA"/>
</dbReference>
<dbReference type="AlphaFoldDB" id="A0AAD7BB32"/>
<keyword evidence="2" id="KW-0479">Metal-binding</keyword>
<evidence type="ECO:0000256" key="2">
    <source>
        <dbReference type="ARBA" id="ARBA00022723"/>
    </source>
</evidence>
<evidence type="ECO:0000313" key="10">
    <source>
        <dbReference type="Proteomes" id="UP001221142"/>
    </source>
</evidence>
<keyword evidence="10" id="KW-1185">Reference proteome</keyword>
<dbReference type="GO" id="GO:0000122">
    <property type="term" value="P:negative regulation of transcription by RNA polymerase II"/>
    <property type="evidence" value="ECO:0007669"/>
    <property type="project" value="TreeGrafter"/>
</dbReference>
<dbReference type="PROSITE" id="PS50114">
    <property type="entry name" value="GATA_ZN_FINGER_2"/>
    <property type="match status" value="2"/>
</dbReference>
<dbReference type="EMBL" id="JARKIF010000024">
    <property type="protein sequence ID" value="KAJ7615370.1"/>
    <property type="molecule type" value="Genomic_DNA"/>
</dbReference>
<dbReference type="GO" id="GO:0000981">
    <property type="term" value="F:DNA-binding transcription factor activity, RNA polymerase II-specific"/>
    <property type="evidence" value="ECO:0007669"/>
    <property type="project" value="TreeGrafter"/>
</dbReference>
<dbReference type="PRINTS" id="PR00619">
    <property type="entry name" value="GATAZNFINGER"/>
</dbReference>
<comment type="subcellular location">
    <subcellularLocation>
        <location evidence="1">Nucleus</location>
    </subcellularLocation>
</comment>
<evidence type="ECO:0000256" key="5">
    <source>
        <dbReference type="ARBA" id="ARBA00023242"/>
    </source>
</evidence>
<sequence length="246" mass="26918">MIASIAYPSKQDMSHHYGNKPGYIPTSYNSLREAGMSGQPQQAPQNYGMGAPAGVPSYPTSAQYPSTPYTSNAGQWAPQQPAASSAHYESYMANANAGMASPYNNAPPAQPHTPNPSAPHPANHGGVKQCRHCGTMTTPLWRRDPSTHETLCNACGLYLQQRREHRPQMLIDADREAEYHSLHGGGGGDGPQCNHCHTRETSVWRRDKEGNQVCNACGVYQRLRGVPRPLELKRSKPKPRAKHSHS</sequence>
<evidence type="ECO:0000256" key="6">
    <source>
        <dbReference type="PROSITE-ProRule" id="PRU00094"/>
    </source>
</evidence>
<dbReference type="InterPro" id="IPR000679">
    <property type="entry name" value="Znf_GATA"/>
</dbReference>
<accession>A0AAD7BB32</accession>
<feature type="domain" description="GATA-type" evidence="8">
    <location>
        <begin position="187"/>
        <end position="240"/>
    </location>
</feature>
<dbReference type="SMART" id="SM00401">
    <property type="entry name" value="ZnF_GATA"/>
    <property type="match status" value="2"/>
</dbReference>
<dbReference type="InterPro" id="IPR039355">
    <property type="entry name" value="Transcription_factor_GATA"/>
</dbReference>
<name>A0AAD7BB32_9AGAR</name>
<dbReference type="Pfam" id="PF00320">
    <property type="entry name" value="GATA"/>
    <property type="match status" value="2"/>
</dbReference>
<evidence type="ECO:0000313" key="9">
    <source>
        <dbReference type="EMBL" id="KAJ7615370.1"/>
    </source>
</evidence>
<dbReference type="Gene3D" id="3.30.50.10">
    <property type="entry name" value="Erythroid Transcription Factor GATA-1, subunit A"/>
    <property type="match status" value="2"/>
</dbReference>
<gene>
    <name evidence="9" type="ORF">FB45DRAFT_935528</name>
</gene>
<comment type="caution">
    <text evidence="9">The sequence shown here is derived from an EMBL/GenBank/DDBJ whole genome shotgun (WGS) entry which is preliminary data.</text>
</comment>
<dbReference type="GO" id="GO:0005634">
    <property type="term" value="C:nucleus"/>
    <property type="evidence" value="ECO:0007669"/>
    <property type="project" value="UniProtKB-SubCell"/>
</dbReference>
<keyword evidence="4" id="KW-0862">Zinc</keyword>
<dbReference type="PANTHER" id="PTHR10071:SF281">
    <property type="entry name" value="BOX A-BINDING FACTOR-RELATED"/>
    <property type="match status" value="1"/>
</dbReference>
<evidence type="ECO:0000256" key="4">
    <source>
        <dbReference type="ARBA" id="ARBA00022833"/>
    </source>
</evidence>
<dbReference type="GO" id="GO:0045944">
    <property type="term" value="P:positive regulation of transcription by RNA polymerase II"/>
    <property type="evidence" value="ECO:0007669"/>
    <property type="project" value="TreeGrafter"/>
</dbReference>
<feature type="compositionally biased region" description="Pro residues" evidence="7">
    <location>
        <begin position="108"/>
        <end position="119"/>
    </location>
</feature>
<evidence type="ECO:0000256" key="3">
    <source>
        <dbReference type="ARBA" id="ARBA00022771"/>
    </source>
</evidence>
<feature type="domain" description="GATA-type" evidence="8">
    <location>
        <begin position="124"/>
        <end position="167"/>
    </location>
</feature>
<dbReference type="GO" id="GO:0008270">
    <property type="term" value="F:zinc ion binding"/>
    <property type="evidence" value="ECO:0007669"/>
    <property type="project" value="UniProtKB-KW"/>
</dbReference>
<keyword evidence="5" id="KW-0539">Nucleus</keyword>
<reference evidence="9" key="1">
    <citation type="submission" date="2023-03" db="EMBL/GenBank/DDBJ databases">
        <title>Massive genome expansion in bonnet fungi (Mycena s.s.) driven by repeated elements and novel gene families across ecological guilds.</title>
        <authorList>
            <consortium name="Lawrence Berkeley National Laboratory"/>
            <person name="Harder C.B."/>
            <person name="Miyauchi S."/>
            <person name="Viragh M."/>
            <person name="Kuo A."/>
            <person name="Thoen E."/>
            <person name="Andreopoulos B."/>
            <person name="Lu D."/>
            <person name="Skrede I."/>
            <person name="Drula E."/>
            <person name="Henrissat B."/>
            <person name="Morin E."/>
            <person name="Kohler A."/>
            <person name="Barry K."/>
            <person name="LaButti K."/>
            <person name="Morin E."/>
            <person name="Salamov A."/>
            <person name="Lipzen A."/>
            <person name="Mereny Z."/>
            <person name="Hegedus B."/>
            <person name="Baldrian P."/>
            <person name="Stursova M."/>
            <person name="Weitz H."/>
            <person name="Taylor A."/>
            <person name="Grigoriev I.V."/>
            <person name="Nagy L.G."/>
            <person name="Martin F."/>
            <person name="Kauserud H."/>
        </authorList>
    </citation>
    <scope>NUCLEOTIDE SEQUENCE</scope>
    <source>
        <strain evidence="9">9284</strain>
    </source>
</reference>
<evidence type="ECO:0000256" key="7">
    <source>
        <dbReference type="SAM" id="MobiDB-lite"/>
    </source>
</evidence>
<keyword evidence="3 6" id="KW-0863">Zinc-finger</keyword>
<evidence type="ECO:0000256" key="1">
    <source>
        <dbReference type="ARBA" id="ARBA00004123"/>
    </source>
</evidence>
<dbReference type="Proteomes" id="UP001221142">
    <property type="component" value="Unassembled WGS sequence"/>
</dbReference>
<organism evidence="9 10">
    <name type="scientific">Roridomyces roridus</name>
    <dbReference type="NCBI Taxonomy" id="1738132"/>
    <lineage>
        <taxon>Eukaryota</taxon>
        <taxon>Fungi</taxon>
        <taxon>Dikarya</taxon>
        <taxon>Basidiomycota</taxon>
        <taxon>Agaricomycotina</taxon>
        <taxon>Agaricomycetes</taxon>
        <taxon>Agaricomycetidae</taxon>
        <taxon>Agaricales</taxon>
        <taxon>Marasmiineae</taxon>
        <taxon>Mycenaceae</taxon>
        <taxon>Roridomyces</taxon>
    </lineage>
</organism>
<dbReference type="GO" id="GO:0000978">
    <property type="term" value="F:RNA polymerase II cis-regulatory region sequence-specific DNA binding"/>
    <property type="evidence" value="ECO:0007669"/>
    <property type="project" value="TreeGrafter"/>
</dbReference>